<dbReference type="KEGG" id="pyc:TQ32_02340"/>
<sequence length="311" mass="36327">MSDVERIVKNKFREAVRESLADSYREFLIKEFVEQRKYKELLGLWLFTNIGIGYDIMKIFELTCYREGKCYELEFRNEIIKEGYFKGVINNYLQRVPEGKVLSHAYDYVMRNVKPKNIIEKQYIEASLQKLLKELEQDIKNAKNGSLSYNIEEIAKSAMGRATDDLLRNIREVREYFEKKVNQSLNYLSLNGKFALLVISMDYKFIKSRTLKIFDQALSGYYSPVVNIILQTFDVSLGFSADELIAAGLLAEGWGSSRKHSWYKYVIPPFALEIWRTAPYNPEIIKDIPPELVKRVRTILSWREENAGGND</sequence>
<proteinExistence type="predicted"/>
<dbReference type="STRING" id="1609559.TQ32_02340"/>
<reference evidence="2 3" key="2">
    <citation type="journal article" date="2016" name="Int. J. Syst. Evol. Microbiol.">
        <title>Pyrococcus kukulkanii sp. nov., a hyperthermophilic, piezophilic archaeon isolated from a deep-sea hydrothermal vent.</title>
        <authorList>
            <person name="Callac N."/>
            <person name="Oger P."/>
            <person name="Lesongeur F."/>
            <person name="Rattray J.E."/>
            <person name="Vannier P."/>
            <person name="Michoud G."/>
            <person name="Beauverger M."/>
            <person name="Gayet N."/>
            <person name="Rouxel O."/>
            <person name="Jebbar M."/>
            <person name="Godfroy A."/>
        </authorList>
    </citation>
    <scope>NUCLEOTIDE SEQUENCE [LARGE SCALE GENOMIC DNA]</scope>
    <source>
        <strain evidence="2 3">NCB100</strain>
    </source>
</reference>
<keyword evidence="1" id="KW-0175">Coiled coil</keyword>
<name>A0A127B8F5_9EURY</name>
<dbReference type="EMBL" id="CP010835">
    <property type="protein sequence ID" value="AMM53457.1"/>
    <property type="molecule type" value="Genomic_DNA"/>
</dbReference>
<evidence type="ECO:0000256" key="1">
    <source>
        <dbReference type="SAM" id="Coils"/>
    </source>
</evidence>
<gene>
    <name evidence="2" type="ORF">TQ32_02340</name>
</gene>
<dbReference type="AlphaFoldDB" id="A0A127B8F5"/>
<dbReference type="PATRIC" id="fig|1609559.3.peg.476"/>
<evidence type="ECO:0000313" key="2">
    <source>
        <dbReference type="EMBL" id="AMM53457.1"/>
    </source>
</evidence>
<organism evidence="2 3">
    <name type="scientific">Pyrococcus kukulkanii</name>
    <dbReference type="NCBI Taxonomy" id="1609559"/>
    <lineage>
        <taxon>Archaea</taxon>
        <taxon>Methanobacteriati</taxon>
        <taxon>Methanobacteriota</taxon>
        <taxon>Thermococci</taxon>
        <taxon>Thermococcales</taxon>
        <taxon>Thermococcaceae</taxon>
        <taxon>Pyrococcus</taxon>
    </lineage>
</organism>
<reference evidence="3" key="1">
    <citation type="submission" date="2015-02" db="EMBL/GenBank/DDBJ databases">
        <title>Pyrococcus kukulkanii sp. nov., a novel hyperthermophilic archaeon isolated from a deep-sea hydrothermal vent at the Guaymas Basin.</title>
        <authorList>
            <person name="Oger P.M."/>
            <person name="Callac N."/>
            <person name="Jebbar M."/>
            <person name="Godfroy A."/>
        </authorList>
    </citation>
    <scope>NUCLEOTIDE SEQUENCE [LARGE SCALE GENOMIC DNA]</scope>
    <source>
        <strain evidence="3">NCB100</strain>
    </source>
</reference>
<feature type="coiled-coil region" evidence="1">
    <location>
        <begin position="125"/>
        <end position="152"/>
    </location>
</feature>
<dbReference type="GeneID" id="28490636"/>
<protein>
    <submittedName>
        <fullName evidence="2">Uncharacterized protein</fullName>
    </submittedName>
</protein>
<evidence type="ECO:0000313" key="3">
    <source>
        <dbReference type="Proteomes" id="UP000070587"/>
    </source>
</evidence>
<accession>A0A127B8F5</accession>
<dbReference type="RefSeq" id="WP_068320623.1">
    <property type="nucleotide sequence ID" value="NZ_CP010835.1"/>
</dbReference>
<dbReference type="OrthoDB" id="89429at2157"/>
<dbReference type="Proteomes" id="UP000070587">
    <property type="component" value="Chromosome"/>
</dbReference>